<dbReference type="RefSeq" id="WP_329611699.1">
    <property type="nucleotide sequence ID" value="NZ_CP108482.1"/>
</dbReference>
<name>A0ABZ1WK69_9ACTN</name>
<accession>A0ABZ1WK69</accession>
<gene>
    <name evidence="1" type="ORF">OG469_39435</name>
</gene>
<keyword evidence="2" id="KW-1185">Reference proteome</keyword>
<evidence type="ECO:0000313" key="1">
    <source>
        <dbReference type="EMBL" id="WUS61039.1"/>
    </source>
</evidence>
<dbReference type="EMBL" id="CP108482">
    <property type="protein sequence ID" value="WUS61039.1"/>
    <property type="molecule type" value="Genomic_DNA"/>
</dbReference>
<proteinExistence type="predicted"/>
<dbReference type="Proteomes" id="UP001432014">
    <property type="component" value="Chromosome"/>
</dbReference>
<reference evidence="1 2" key="1">
    <citation type="submission" date="2022-10" db="EMBL/GenBank/DDBJ databases">
        <title>The complete genomes of actinobacterial strains from the NBC collection.</title>
        <authorList>
            <person name="Joergensen T.S."/>
            <person name="Alvarez Arevalo M."/>
            <person name="Sterndorff E.B."/>
            <person name="Faurdal D."/>
            <person name="Vuksanovic O."/>
            <person name="Mourched A.-S."/>
            <person name="Charusanti P."/>
            <person name="Shaw S."/>
            <person name="Blin K."/>
            <person name="Weber T."/>
        </authorList>
    </citation>
    <scope>NUCLEOTIDE SEQUENCE [LARGE SCALE GENOMIC DNA]</scope>
    <source>
        <strain evidence="1 2">NBC_01247</strain>
    </source>
</reference>
<organism evidence="1 2">
    <name type="scientific">Kitasatospora herbaricolor</name>
    <dbReference type="NCBI Taxonomy" id="68217"/>
    <lineage>
        <taxon>Bacteria</taxon>
        <taxon>Bacillati</taxon>
        <taxon>Actinomycetota</taxon>
        <taxon>Actinomycetes</taxon>
        <taxon>Kitasatosporales</taxon>
        <taxon>Streptomycetaceae</taxon>
        <taxon>Kitasatospora</taxon>
    </lineage>
</organism>
<evidence type="ECO:0000313" key="2">
    <source>
        <dbReference type="Proteomes" id="UP001432014"/>
    </source>
</evidence>
<sequence>MVVVMVAQAQAEGARLAGQAGLVAREVGNDWWILLGRRLSRGRWKVHRGRPVVRDLGSPWQDTAASQRTRWRTRAAWLHGEQVFAVDYRVCRSCRIGWVESPATYEPYRRCGLATAGLTALRADRPGLTWHTLGGHFPVSRPFWESVGSGVPGGYEQGPLCPHVDRG</sequence>
<protein>
    <submittedName>
        <fullName evidence="1">Uncharacterized protein</fullName>
    </submittedName>
</protein>